<dbReference type="InterPro" id="IPR025293">
    <property type="entry name" value="YfiR/HmsC-like"/>
</dbReference>
<gene>
    <name evidence="1" type="ORF">C8D97_10957</name>
</gene>
<reference evidence="1 2" key="1">
    <citation type="submission" date="2018-05" db="EMBL/GenBank/DDBJ databases">
        <title>Genomic Encyclopedia of Type Strains, Phase IV (KMG-IV): sequencing the most valuable type-strain genomes for metagenomic binning, comparative biology and taxonomic classification.</title>
        <authorList>
            <person name="Goeker M."/>
        </authorList>
    </citation>
    <scope>NUCLEOTIDE SEQUENCE [LARGE SCALE GENOMIC DNA]</scope>
    <source>
        <strain evidence="1 2">DSM 25350</strain>
    </source>
</reference>
<organism evidence="1 2">
    <name type="scientific">Pleionea mediterranea</name>
    <dbReference type="NCBI Taxonomy" id="523701"/>
    <lineage>
        <taxon>Bacteria</taxon>
        <taxon>Pseudomonadati</taxon>
        <taxon>Pseudomonadota</taxon>
        <taxon>Gammaproteobacteria</taxon>
        <taxon>Oceanospirillales</taxon>
        <taxon>Pleioneaceae</taxon>
        <taxon>Pleionea</taxon>
    </lineage>
</organism>
<sequence>MGLSAARETEERIRSTILVRIPQLITWSENNDFNQPDISYRLCIYRDRTYFNFIRDYLGNDEATVKGQPIELSFTRKLSDLQNCHVSYVGNISTKDINRIVEAKLLESTIVVASSEQSAERGLHVRLFVGSAQTIDIELNQTAFMAHGSEPRVSFLKHVNKVYGQSAQENL</sequence>
<evidence type="ECO:0000313" key="2">
    <source>
        <dbReference type="Proteomes" id="UP000245790"/>
    </source>
</evidence>
<dbReference type="AlphaFoldDB" id="A0A316FLA9"/>
<dbReference type="Proteomes" id="UP000245790">
    <property type="component" value="Unassembled WGS sequence"/>
</dbReference>
<protein>
    <submittedName>
        <fullName evidence="1">Uncharacterized protein DUF4154</fullName>
    </submittedName>
</protein>
<name>A0A316FLA9_9GAMM</name>
<comment type="caution">
    <text evidence="1">The sequence shown here is derived from an EMBL/GenBank/DDBJ whole genome shotgun (WGS) entry which is preliminary data.</text>
</comment>
<accession>A0A316FLA9</accession>
<evidence type="ECO:0000313" key="1">
    <source>
        <dbReference type="EMBL" id="PWK48506.1"/>
    </source>
</evidence>
<dbReference type="EMBL" id="QGGU01000009">
    <property type="protein sequence ID" value="PWK48506.1"/>
    <property type="molecule type" value="Genomic_DNA"/>
</dbReference>
<dbReference type="Pfam" id="PF13689">
    <property type="entry name" value="DUF4154"/>
    <property type="match status" value="1"/>
</dbReference>
<keyword evidence="2" id="KW-1185">Reference proteome</keyword>
<proteinExistence type="predicted"/>